<dbReference type="InterPro" id="IPR004046">
    <property type="entry name" value="GST_C"/>
</dbReference>
<dbReference type="InterPro" id="IPR010987">
    <property type="entry name" value="Glutathione-S-Trfase_C-like"/>
</dbReference>
<reference evidence="4" key="1">
    <citation type="submission" date="2014-12" db="EMBL/GenBank/DDBJ databases">
        <title>Insight into the proteome of Arion vulgaris.</title>
        <authorList>
            <person name="Aradska J."/>
            <person name="Bulat T."/>
            <person name="Smidak R."/>
            <person name="Sarate P."/>
            <person name="Gangsoo J."/>
            <person name="Sialana F."/>
            <person name="Bilban M."/>
            <person name="Lubec G."/>
        </authorList>
    </citation>
    <scope>NUCLEOTIDE SEQUENCE</scope>
    <source>
        <tissue evidence="4">Skin</tissue>
    </source>
</reference>
<dbReference type="Gene3D" id="3.40.30.10">
    <property type="entry name" value="Glutaredoxin"/>
    <property type="match status" value="1"/>
</dbReference>
<dbReference type="GO" id="GO:0004364">
    <property type="term" value="F:glutathione transferase activity"/>
    <property type="evidence" value="ECO:0007669"/>
    <property type="project" value="TreeGrafter"/>
</dbReference>
<dbReference type="SUPFAM" id="SSF52833">
    <property type="entry name" value="Thioredoxin-like"/>
    <property type="match status" value="1"/>
</dbReference>
<dbReference type="GO" id="GO:0006749">
    <property type="term" value="P:glutathione metabolic process"/>
    <property type="evidence" value="ECO:0007669"/>
    <property type="project" value="TreeGrafter"/>
</dbReference>
<evidence type="ECO:0000313" key="4">
    <source>
        <dbReference type="EMBL" id="CEK90805.1"/>
    </source>
</evidence>
<protein>
    <recommendedName>
        <fullName evidence="5">Glutathione transferase</fullName>
    </recommendedName>
</protein>
<dbReference type="AlphaFoldDB" id="A0A0B7BF43"/>
<dbReference type="Gene3D" id="1.20.1050.10">
    <property type="match status" value="1"/>
</dbReference>
<evidence type="ECO:0008006" key="5">
    <source>
        <dbReference type="Google" id="ProtNLM"/>
    </source>
</evidence>
<dbReference type="SFLD" id="SFLDG00363">
    <property type="entry name" value="AMPS_(cytGST):_Alpha-__Mu-__Pi"/>
    <property type="match status" value="1"/>
</dbReference>
<proteinExistence type="predicted"/>
<dbReference type="InterPro" id="IPR036249">
    <property type="entry name" value="Thioredoxin-like_sf"/>
</dbReference>
<dbReference type="PROSITE" id="PS50404">
    <property type="entry name" value="GST_NTER"/>
    <property type="match status" value="1"/>
</dbReference>
<sequence>MANSKITLYYFDGKGKAEAARIVLHAAGKEFTDIQFSEEEWPKYKHLAPFGQAPFLEIDGVRYSQSLAIKNYLAREFGFYGKTNKEALKIDEVNQLVEDLTTIAIPVLFNGTEDEIKVAVEKTKKEVSPKFLAFLEKLLKENGTGYFSGDSITLADIIVYDVATGMLEKVVDINSSYPLIQKNLELVKSHSKIGPYVTSRSATAF</sequence>
<dbReference type="SUPFAM" id="SSF47616">
    <property type="entry name" value="GST C-terminal domain-like"/>
    <property type="match status" value="1"/>
</dbReference>
<dbReference type="PANTHER" id="PTHR11571">
    <property type="entry name" value="GLUTATHIONE S-TRANSFERASE"/>
    <property type="match status" value="1"/>
</dbReference>
<dbReference type="SFLD" id="SFLDG01205">
    <property type="entry name" value="AMPS.1"/>
    <property type="match status" value="1"/>
</dbReference>
<dbReference type="EMBL" id="HACG01043940">
    <property type="protein sequence ID" value="CEK90805.1"/>
    <property type="molecule type" value="Transcribed_RNA"/>
</dbReference>
<evidence type="ECO:0000259" key="1">
    <source>
        <dbReference type="PROSITE" id="PS50404"/>
    </source>
</evidence>
<feature type="domain" description="GST C-terminal" evidence="2">
    <location>
        <begin position="83"/>
        <end position="205"/>
    </location>
</feature>
<organism evidence="4">
    <name type="scientific">Arion vulgaris</name>
    <dbReference type="NCBI Taxonomy" id="1028688"/>
    <lineage>
        <taxon>Eukaryota</taxon>
        <taxon>Metazoa</taxon>
        <taxon>Spiralia</taxon>
        <taxon>Lophotrochozoa</taxon>
        <taxon>Mollusca</taxon>
        <taxon>Gastropoda</taxon>
        <taxon>Heterobranchia</taxon>
        <taxon>Euthyneura</taxon>
        <taxon>Panpulmonata</taxon>
        <taxon>Eupulmonata</taxon>
        <taxon>Stylommatophora</taxon>
        <taxon>Helicina</taxon>
        <taxon>Arionoidea</taxon>
        <taxon>Arionidae</taxon>
        <taxon>Arion</taxon>
    </lineage>
</organism>
<dbReference type="FunFam" id="1.20.1050.10:FF:000030">
    <property type="entry name" value="Glutathione S-transferase S1"/>
    <property type="match status" value="1"/>
</dbReference>
<dbReference type="Pfam" id="PF02798">
    <property type="entry name" value="GST_N"/>
    <property type="match status" value="1"/>
</dbReference>
<feature type="domain" description="GST N-terminal" evidence="1">
    <location>
        <begin position="4"/>
        <end position="81"/>
    </location>
</feature>
<dbReference type="PANTHER" id="PTHR11571:SF150">
    <property type="entry name" value="GLUTATHIONE S-TRANSFERASE"/>
    <property type="match status" value="1"/>
</dbReference>
<accession>A0A0B7BF43</accession>
<dbReference type="CDD" id="cd03039">
    <property type="entry name" value="GST_N_Sigma_like"/>
    <property type="match status" value="1"/>
</dbReference>
<dbReference type="SFLD" id="SFLDS00019">
    <property type="entry name" value="Glutathione_Transferase_(cytos"/>
    <property type="match status" value="1"/>
</dbReference>
<evidence type="ECO:0000259" key="2">
    <source>
        <dbReference type="PROSITE" id="PS50405"/>
    </source>
</evidence>
<dbReference type="InterPro" id="IPR050213">
    <property type="entry name" value="GST_superfamily"/>
</dbReference>
<dbReference type="EMBL" id="HACG01043939">
    <property type="protein sequence ID" value="CEK90804.1"/>
    <property type="molecule type" value="Transcribed_RNA"/>
</dbReference>
<dbReference type="Pfam" id="PF14497">
    <property type="entry name" value="GST_C_3"/>
    <property type="match status" value="1"/>
</dbReference>
<dbReference type="InterPro" id="IPR036282">
    <property type="entry name" value="Glutathione-S-Trfase_C_sf"/>
</dbReference>
<name>A0A0B7BF43_9EUPU</name>
<dbReference type="PROSITE" id="PS50405">
    <property type="entry name" value="GST_CTER"/>
    <property type="match status" value="1"/>
</dbReference>
<dbReference type="InterPro" id="IPR040079">
    <property type="entry name" value="Glutathione_S-Trfase"/>
</dbReference>
<dbReference type="CDD" id="cd03192">
    <property type="entry name" value="GST_C_Sigma_like"/>
    <property type="match status" value="1"/>
</dbReference>
<gene>
    <name evidence="4" type="primary">ORF178931</name>
    <name evidence="3" type="synonym">ORF178928</name>
</gene>
<dbReference type="InterPro" id="IPR004045">
    <property type="entry name" value="Glutathione_S-Trfase_N"/>
</dbReference>
<evidence type="ECO:0000313" key="3">
    <source>
        <dbReference type="EMBL" id="CEK90804.1"/>
    </source>
</evidence>